<dbReference type="GO" id="GO:0016559">
    <property type="term" value="P:peroxisome fission"/>
    <property type="evidence" value="ECO:0007669"/>
    <property type="project" value="InterPro"/>
</dbReference>
<reference evidence="5 6" key="1">
    <citation type="journal article" date="2019" name="Nat. Ecol. Evol.">
        <title>Megaphylogeny resolves global patterns of mushroom evolution.</title>
        <authorList>
            <person name="Varga T."/>
            <person name="Krizsan K."/>
            <person name="Foldi C."/>
            <person name="Dima B."/>
            <person name="Sanchez-Garcia M."/>
            <person name="Sanchez-Ramirez S."/>
            <person name="Szollosi G.J."/>
            <person name="Szarkandi J.G."/>
            <person name="Papp V."/>
            <person name="Albert L."/>
            <person name="Andreopoulos W."/>
            <person name="Angelini C."/>
            <person name="Antonin V."/>
            <person name="Barry K.W."/>
            <person name="Bougher N.L."/>
            <person name="Buchanan P."/>
            <person name="Buyck B."/>
            <person name="Bense V."/>
            <person name="Catcheside P."/>
            <person name="Chovatia M."/>
            <person name="Cooper J."/>
            <person name="Damon W."/>
            <person name="Desjardin D."/>
            <person name="Finy P."/>
            <person name="Geml J."/>
            <person name="Haridas S."/>
            <person name="Hughes K."/>
            <person name="Justo A."/>
            <person name="Karasinski D."/>
            <person name="Kautmanova I."/>
            <person name="Kiss B."/>
            <person name="Kocsube S."/>
            <person name="Kotiranta H."/>
            <person name="LaButti K.M."/>
            <person name="Lechner B.E."/>
            <person name="Liimatainen K."/>
            <person name="Lipzen A."/>
            <person name="Lukacs Z."/>
            <person name="Mihaltcheva S."/>
            <person name="Morgado L.N."/>
            <person name="Niskanen T."/>
            <person name="Noordeloos M.E."/>
            <person name="Ohm R.A."/>
            <person name="Ortiz-Santana B."/>
            <person name="Ovrebo C."/>
            <person name="Racz N."/>
            <person name="Riley R."/>
            <person name="Savchenko A."/>
            <person name="Shiryaev A."/>
            <person name="Soop K."/>
            <person name="Spirin V."/>
            <person name="Szebenyi C."/>
            <person name="Tomsovsky M."/>
            <person name="Tulloss R.E."/>
            <person name="Uehling J."/>
            <person name="Grigoriev I.V."/>
            <person name="Vagvolgyi C."/>
            <person name="Papp T."/>
            <person name="Martin F.M."/>
            <person name="Miettinen O."/>
            <person name="Hibbett D.S."/>
            <person name="Nagy L.G."/>
        </authorList>
    </citation>
    <scope>NUCLEOTIDE SEQUENCE [LARGE SCALE GENOMIC DNA]</scope>
    <source>
        <strain evidence="5 6">FP101781</strain>
    </source>
</reference>
<keyword evidence="6" id="KW-1185">Reference proteome</keyword>
<gene>
    <name evidence="5" type="ORF">FA13DRAFT_460124</name>
</gene>
<comment type="caution">
    <text evidence="5">The sequence shown here is derived from an EMBL/GenBank/DDBJ whole genome shotgun (WGS) entry which is preliminary data.</text>
</comment>
<dbReference type="EMBL" id="QPFP01000002">
    <property type="protein sequence ID" value="TEB39256.1"/>
    <property type="molecule type" value="Genomic_DNA"/>
</dbReference>
<evidence type="ECO:0000313" key="6">
    <source>
        <dbReference type="Proteomes" id="UP000298030"/>
    </source>
</evidence>
<keyword evidence="2" id="KW-0472">Membrane</keyword>
<keyword evidence="1" id="KW-0962">Peroxisome biogenesis</keyword>
<evidence type="ECO:0000256" key="4">
    <source>
        <dbReference type="ARBA" id="ARBA00046271"/>
    </source>
</evidence>
<evidence type="ECO:0000313" key="5">
    <source>
        <dbReference type="EMBL" id="TEB39256.1"/>
    </source>
</evidence>
<dbReference type="GO" id="GO:0005778">
    <property type="term" value="C:peroxisomal membrane"/>
    <property type="evidence" value="ECO:0007669"/>
    <property type="project" value="UniProtKB-SubCell"/>
</dbReference>
<evidence type="ECO:0000256" key="1">
    <source>
        <dbReference type="ARBA" id="ARBA00022593"/>
    </source>
</evidence>
<name>A0A4Y7TYK8_COPMI</name>
<dbReference type="AlphaFoldDB" id="A0A4Y7TYK8"/>
<sequence length="249" mass="27784">MAALASQLILHPTIGETLKYTATTVGRDKVYRGVQYWSRFYAWYLLRKGDKDEAARWVALKSHLGTARKLLRIGKPVEHLQAALKTTLASGPAVEVILAVARQIAYFIYLSYDLFVWANAVKFLRLSPETAQRISKTSAKFWFAGILLNLANGVLKNLRLKEEAKKLKQSRPWGEKDLADEAARETRLAAVRKSIVAARRQFTIDLLDISLPATSIGLWDFSEGTLGLLGLASSILGAQNQWRSVNGKK</sequence>
<dbReference type="PANTHER" id="PTHR12652:SF50">
    <property type="entry name" value="PEROXIN 11"/>
    <property type="match status" value="1"/>
</dbReference>
<dbReference type="Pfam" id="PF05648">
    <property type="entry name" value="PEX11"/>
    <property type="match status" value="1"/>
</dbReference>
<dbReference type="OrthoDB" id="411017at2759"/>
<evidence type="ECO:0000256" key="3">
    <source>
        <dbReference type="ARBA" id="ARBA00023140"/>
    </source>
</evidence>
<accession>A0A4Y7TYK8</accession>
<proteinExistence type="predicted"/>
<comment type="subcellular location">
    <subcellularLocation>
        <location evidence="4">Peroxisome membrane</location>
    </subcellularLocation>
</comment>
<protein>
    <submittedName>
        <fullName evidence="5">Peroxisomal biogenesis factor 11</fullName>
    </submittedName>
</protein>
<organism evidence="5 6">
    <name type="scientific">Coprinellus micaceus</name>
    <name type="common">Glistening ink-cap mushroom</name>
    <name type="synonym">Coprinus micaceus</name>
    <dbReference type="NCBI Taxonomy" id="71717"/>
    <lineage>
        <taxon>Eukaryota</taxon>
        <taxon>Fungi</taxon>
        <taxon>Dikarya</taxon>
        <taxon>Basidiomycota</taxon>
        <taxon>Agaricomycotina</taxon>
        <taxon>Agaricomycetes</taxon>
        <taxon>Agaricomycetidae</taxon>
        <taxon>Agaricales</taxon>
        <taxon>Agaricineae</taxon>
        <taxon>Psathyrellaceae</taxon>
        <taxon>Coprinellus</taxon>
    </lineage>
</organism>
<dbReference type="PANTHER" id="PTHR12652">
    <property type="entry name" value="PEROXISOMAL BIOGENESIS FACTOR 11"/>
    <property type="match status" value="1"/>
</dbReference>
<dbReference type="Proteomes" id="UP000298030">
    <property type="component" value="Unassembled WGS sequence"/>
</dbReference>
<dbReference type="InterPro" id="IPR008733">
    <property type="entry name" value="PEX11"/>
</dbReference>
<evidence type="ECO:0000256" key="2">
    <source>
        <dbReference type="ARBA" id="ARBA00023136"/>
    </source>
</evidence>
<keyword evidence="3" id="KW-0576">Peroxisome</keyword>
<dbReference type="STRING" id="71717.A0A4Y7TYK8"/>